<protein>
    <submittedName>
        <fullName evidence="1">Uncharacterized protein</fullName>
    </submittedName>
</protein>
<reference evidence="1" key="1">
    <citation type="submission" date="2021-09" db="EMBL/GenBank/DDBJ databases">
        <title>Isolation and characterization of 3-chlorobenzoate degrading bacteria from soils in Shizuoka.</title>
        <authorList>
            <person name="Ifat A."/>
            <person name="Ogawa N."/>
            <person name="Kimbara K."/>
            <person name="Moriuchi R."/>
            <person name="Dohra H."/>
            <person name="Shintani M."/>
        </authorList>
    </citation>
    <scope>NUCLEOTIDE SEQUENCE</scope>
    <source>
        <strain evidence="1">19CS2-2</strain>
    </source>
</reference>
<organism evidence="1 2">
    <name type="scientific">Caballeronia novacaledonica</name>
    <dbReference type="NCBI Taxonomy" id="1544861"/>
    <lineage>
        <taxon>Bacteria</taxon>
        <taxon>Pseudomonadati</taxon>
        <taxon>Pseudomonadota</taxon>
        <taxon>Betaproteobacteria</taxon>
        <taxon>Burkholderiales</taxon>
        <taxon>Burkholderiaceae</taxon>
        <taxon>Caballeronia</taxon>
    </lineage>
</organism>
<comment type="caution">
    <text evidence="1">The sequence shown here is derived from an EMBL/GenBank/DDBJ whole genome shotgun (WGS) entry which is preliminary data.</text>
</comment>
<gene>
    <name evidence="1" type="ORF">CBA19CS22_14585</name>
</gene>
<accession>A0ACB5QRG8</accession>
<dbReference type="Proteomes" id="UP001055013">
    <property type="component" value="Unassembled WGS sequence"/>
</dbReference>
<evidence type="ECO:0000313" key="1">
    <source>
        <dbReference type="EMBL" id="GJH17781.1"/>
    </source>
</evidence>
<proteinExistence type="predicted"/>
<name>A0ACB5QRG8_9BURK</name>
<evidence type="ECO:0000313" key="2">
    <source>
        <dbReference type="Proteomes" id="UP001055013"/>
    </source>
</evidence>
<sequence length="640" mass="71653">MTKSSTLRPWVRTSFELLQHADEHRRGASDFDRRMALIGFDNSIEVSVTTYLSLNPTQRGGREYARAQVDEWKKNFHTKLAFLELHAQTLGVSMEVERIVLAYYHGLRNDLYHAGNAMVPTEDDLLGLRRGAIWAFSTLFQCDGESMLDQHLRSAERDSARSVSMPQAVSALSDSTMFLQAFVDVKEAAEELLGLLGNADRLTDLSSTVRATGELDDLQPDSSTIIESLALAERAKELILKGETFDDGTPDFATLSGELETVAARLKSRLREHQHEIAMRAMDATLVARTGNRCAGIVTQAVGSGLSTSLLGYLALCAQHPKLRELRVIVITDRRLLATQFAQMYHEQDLFGPEARRRIALPDGKDELASVLLEHAPDIVVTTVQQLALLNGPFMEKCLVVGYDLQCVPVRVRHWFPRGISILFCSKIFGSLKTREKLLEVFGENVYHYTIERSVRDGFSLPVRVMKERRTEQSLESDPYLQYRGRLLSETMLRLAVRVIVRDMADPDLALAGKAVILVPNLDSCASVINVIEQAQREGYDNHSSDLPVRAVAFNSREMNKSHQVFKQFCEADLPNVAVMTLASIFDLALPIVGRCFVLCAVPLSARHLILSLVNRHRPNKVSPYIRDFVGNDWNLLAGF</sequence>
<dbReference type="EMBL" id="BPUR01000007">
    <property type="protein sequence ID" value="GJH17781.1"/>
    <property type="molecule type" value="Genomic_DNA"/>
</dbReference>
<keyword evidence="2" id="KW-1185">Reference proteome</keyword>